<feature type="domain" description="Glycosyl transferase family 25" evidence="7">
    <location>
        <begin position="321"/>
        <end position="503"/>
    </location>
</feature>
<evidence type="ECO:0000313" key="9">
    <source>
        <dbReference type="Proteomes" id="UP000736164"/>
    </source>
</evidence>
<comment type="caution">
    <text evidence="8">The sequence shown here is derived from an EMBL/GenBank/DDBJ whole genome shotgun (WGS) entry which is preliminary data.</text>
</comment>
<keyword evidence="9" id="KW-1185">Reference proteome</keyword>
<keyword evidence="2 6" id="KW-0732">Signal</keyword>
<protein>
    <submittedName>
        <fullName evidence="8">GT253 glycosyltransferase</fullName>
    </submittedName>
</protein>
<dbReference type="InterPro" id="IPR050757">
    <property type="entry name" value="Collagen_mod_GT25"/>
</dbReference>
<gene>
    <name evidence="8" type="primary">Cercam_0</name>
    <name evidence="8" type="ORF">GTO95_0017504</name>
</gene>
<dbReference type="Pfam" id="PF01755">
    <property type="entry name" value="Glyco_transf_25"/>
    <property type="match status" value="1"/>
</dbReference>
<dbReference type="SUPFAM" id="SSF53448">
    <property type="entry name" value="Nucleotide-diphospho-sugar transferases"/>
    <property type="match status" value="1"/>
</dbReference>
<evidence type="ECO:0000256" key="2">
    <source>
        <dbReference type="ARBA" id="ARBA00022729"/>
    </source>
</evidence>
<evidence type="ECO:0000256" key="1">
    <source>
        <dbReference type="ARBA" id="ARBA00006721"/>
    </source>
</evidence>
<evidence type="ECO:0000256" key="4">
    <source>
        <dbReference type="ARBA" id="ARBA00023180"/>
    </source>
</evidence>
<feature type="chain" id="PRO_5035190579" evidence="6">
    <location>
        <begin position="17"/>
        <end position="724"/>
    </location>
</feature>
<name>A0A8J7TCK3_ATRSP</name>
<proteinExistence type="inferred from homology"/>
<feature type="non-terminal residue" evidence="8">
    <location>
        <position position="724"/>
    </location>
</feature>
<dbReference type="InterPro" id="IPR029044">
    <property type="entry name" value="Nucleotide-diphossugar_trans"/>
</dbReference>
<organism evidence="8 9">
    <name type="scientific">Atractosteus spatula</name>
    <name type="common">Alligator gar</name>
    <name type="synonym">Lepisosteus spatula</name>
    <dbReference type="NCBI Taxonomy" id="7917"/>
    <lineage>
        <taxon>Eukaryota</taxon>
        <taxon>Metazoa</taxon>
        <taxon>Chordata</taxon>
        <taxon>Craniata</taxon>
        <taxon>Vertebrata</taxon>
        <taxon>Euteleostomi</taxon>
        <taxon>Actinopterygii</taxon>
        <taxon>Neopterygii</taxon>
        <taxon>Holostei</taxon>
        <taxon>Semionotiformes</taxon>
        <taxon>Lepisosteidae</taxon>
        <taxon>Atractosteus</taxon>
    </lineage>
</organism>
<comment type="similarity">
    <text evidence="1">Belongs to the glycosyltransferase 25 family.</text>
</comment>
<feature type="signal peptide" evidence="6">
    <location>
        <begin position="1"/>
        <end position="16"/>
    </location>
</feature>
<reference evidence="8" key="1">
    <citation type="journal article" date="2021" name="Cell">
        <title>Tracing the genetic footprints of vertebrate landing in non-teleost ray-finned fishes.</title>
        <authorList>
            <person name="Bi X."/>
            <person name="Wang K."/>
            <person name="Yang L."/>
            <person name="Pan H."/>
            <person name="Jiang H."/>
            <person name="Wei Q."/>
            <person name="Fang M."/>
            <person name="Yu H."/>
            <person name="Zhu C."/>
            <person name="Cai Y."/>
            <person name="He Y."/>
            <person name="Gan X."/>
            <person name="Zeng H."/>
            <person name="Yu D."/>
            <person name="Zhu Y."/>
            <person name="Jiang H."/>
            <person name="Qiu Q."/>
            <person name="Yang H."/>
            <person name="Zhang Y.E."/>
            <person name="Wang W."/>
            <person name="Zhu M."/>
            <person name="He S."/>
            <person name="Zhang G."/>
        </authorList>
    </citation>
    <scope>NUCLEOTIDE SEQUENCE</scope>
    <source>
        <strain evidence="8">Allg_001</strain>
    </source>
</reference>
<feature type="non-terminal residue" evidence="8">
    <location>
        <position position="1"/>
    </location>
</feature>
<keyword evidence="4" id="KW-0325">Glycoprotein</keyword>
<dbReference type="PANTHER" id="PTHR10730">
    <property type="entry name" value="PROCOLLAGEN-LYSINE,2-OXOGLUTARATE 5-DIOXYGENASE/GLYCOSYLTRANSFERASE 25 FAMILY MEMBER"/>
    <property type="match status" value="1"/>
</dbReference>
<dbReference type="InterPro" id="IPR002654">
    <property type="entry name" value="Glyco_trans_25"/>
</dbReference>
<evidence type="ECO:0000256" key="6">
    <source>
        <dbReference type="SAM" id="SignalP"/>
    </source>
</evidence>
<keyword evidence="3" id="KW-0256">Endoplasmic reticulum</keyword>
<feature type="region of interest" description="Disordered" evidence="5">
    <location>
        <begin position="701"/>
        <end position="724"/>
    </location>
</feature>
<dbReference type="PANTHER" id="PTHR10730:SF9">
    <property type="entry name" value="INACTIVE GLYCOSYLTRANSFERASE 25 FAMILY MEMBER 3"/>
    <property type="match status" value="1"/>
</dbReference>
<evidence type="ECO:0000256" key="5">
    <source>
        <dbReference type="SAM" id="MobiDB-lite"/>
    </source>
</evidence>
<accession>A0A8J7TCK3</accession>
<evidence type="ECO:0000256" key="3">
    <source>
        <dbReference type="ARBA" id="ARBA00022824"/>
    </source>
</evidence>
<dbReference type="Proteomes" id="UP000736164">
    <property type="component" value="Unassembled WGS sequence"/>
</dbReference>
<evidence type="ECO:0000313" key="8">
    <source>
        <dbReference type="EMBL" id="MBN3318863.1"/>
    </source>
</evidence>
<dbReference type="AlphaFoldDB" id="A0A8J7TCK3"/>
<dbReference type="EMBL" id="JAAWVO010042477">
    <property type="protein sequence ID" value="MBN3318863.1"/>
    <property type="molecule type" value="Genomic_DNA"/>
</dbReference>
<dbReference type="CDD" id="cd06532">
    <property type="entry name" value="Glyco_transf_25"/>
    <property type="match status" value="1"/>
</dbReference>
<dbReference type="FunFam" id="3.90.550.10:FF:000048">
    <property type="entry name" value="Glycosyltransferase 25 family member 1"/>
    <property type="match status" value="1"/>
</dbReference>
<sequence>MLPFLLVSALLAGAQGYFSEEKLHQESKIQPPTVVVAIIARNAAHSLPYYLGAIERLSYPKDRISIWAATDHNIDNTTAILREWLTVMQKYYHYVEWRPMDKPTSYPGEMGPKHWTNGRYEYLMKLKQAALNFAKRRWADYILYCDTDNILTNPETLSLLVAENMSVVAPMLDSQTAYSNYWCGITPQGYYRRTAEYFPTKHRHRSGCFPVPMVHSTFLLDLRKEGVKKLAFHPPHPDYSWPFDDIIVFAFSCRVSEVQMYVCNKDRYGYLNVPAKPHQTIEDDRVNFIHLQLEAMSDGPRMHPSQYVYLPPKQMDRMGFDEVYLINLRRRPDRQERMLWSLYEQEIDAKVVDAVDGGALNSSDIKLLGVDLLPGYYDPFSGRTLTKGEVGCFLSHYYIWKEMVDQQLDKAVVFEDDVRFQGNFKRRLMRMMEEIEKVELDWDLIYLGRKQVNPTEEQPVENVRNLVVADYSYWTLSYAISLQGAQKLLNAEPLSKMLPVDEFLPIMYDKHPNPLWALACCTTSRRSSRSRASTCAPPLSSEHPRRRRSIAFGALVSSCLAFPLWQCSDLEFGRLRVRMSRAVPKLWFAAIVVPDVISISGCCSVLEAITGALFGMSSPLPLQSPPLRSLPVCRFSFQLQRSLCCPLVEKYKEHFPNRNLQVYSTRPLLVQPCHYAGDPQWVSDTETSTLWDDDSVRTDWRGSHKTLKGSPPSAGLQNAYRDEL</sequence>
<evidence type="ECO:0000259" key="7">
    <source>
        <dbReference type="Pfam" id="PF01755"/>
    </source>
</evidence>
<dbReference type="Gene3D" id="3.90.550.10">
    <property type="entry name" value="Spore Coat Polysaccharide Biosynthesis Protein SpsA, Chain A"/>
    <property type="match status" value="1"/>
</dbReference>